<reference evidence="1 2" key="1">
    <citation type="submission" date="2009-01" db="EMBL/GenBank/DDBJ databases">
        <authorList>
            <person name="Fulton L."/>
            <person name="Clifton S."/>
            <person name="Fulton B."/>
            <person name="Xu J."/>
            <person name="Minx P."/>
            <person name="Pepin K.H."/>
            <person name="Johnson M."/>
            <person name="Bhonagiri V."/>
            <person name="Nash W.E."/>
            <person name="Mardis E.R."/>
            <person name="Wilson R.K."/>
        </authorList>
    </citation>
    <scope>NUCLEOTIDE SEQUENCE [LARGE SCALE GENOMIC DNA]</scope>
    <source>
        <strain evidence="1 2">DSM 5476</strain>
    </source>
</reference>
<accession>C0EIG9</accession>
<dbReference type="EMBL" id="ACEC01000126">
    <property type="protein sequence ID" value="EEG28765.1"/>
    <property type="molecule type" value="Genomic_DNA"/>
</dbReference>
<dbReference type="HOGENOM" id="CLU_2971387_0_0_9"/>
<reference evidence="1 2" key="2">
    <citation type="submission" date="2009-02" db="EMBL/GenBank/DDBJ databases">
        <title>Draft genome sequence of Clostridium methylpentosum (DSM 5476).</title>
        <authorList>
            <person name="Sudarsanam P."/>
            <person name="Ley R."/>
            <person name="Guruge J."/>
            <person name="Turnbaugh P.J."/>
            <person name="Mahowald M."/>
            <person name="Liep D."/>
            <person name="Gordon J."/>
        </authorList>
    </citation>
    <scope>NUCLEOTIDE SEQUENCE [LARGE SCALE GENOMIC DNA]</scope>
    <source>
        <strain evidence="1 2">DSM 5476</strain>
    </source>
</reference>
<evidence type="ECO:0000313" key="1">
    <source>
        <dbReference type="EMBL" id="EEG28765.1"/>
    </source>
</evidence>
<proteinExistence type="predicted"/>
<comment type="caution">
    <text evidence="1">The sequence shown here is derived from an EMBL/GenBank/DDBJ whole genome shotgun (WGS) entry which is preliminary data.</text>
</comment>
<gene>
    <name evidence="1" type="ORF">CLOSTMETH_03664</name>
</gene>
<keyword evidence="2" id="KW-1185">Reference proteome</keyword>
<name>C0EIG9_9FIRM</name>
<protein>
    <submittedName>
        <fullName evidence="1">Uncharacterized protein</fullName>
    </submittedName>
</protein>
<dbReference type="AlphaFoldDB" id="C0EIG9"/>
<dbReference type="Proteomes" id="UP000003340">
    <property type="component" value="Unassembled WGS sequence"/>
</dbReference>
<evidence type="ECO:0000313" key="2">
    <source>
        <dbReference type="Proteomes" id="UP000003340"/>
    </source>
</evidence>
<organism evidence="1 2">
    <name type="scientific">[Clostridium] methylpentosum DSM 5476</name>
    <dbReference type="NCBI Taxonomy" id="537013"/>
    <lineage>
        <taxon>Bacteria</taxon>
        <taxon>Bacillati</taxon>
        <taxon>Bacillota</taxon>
        <taxon>Clostridia</taxon>
        <taxon>Eubacteriales</taxon>
        <taxon>Oscillospiraceae</taxon>
        <taxon>Oscillospiraceae incertae sedis</taxon>
    </lineage>
</organism>
<sequence length="58" mass="6236">MPGAPESIPPCGRSVVSSSCKAFLDLRRKVSVAGEATGLIFHSISLLIQLNNIIIHYK</sequence>
<dbReference type="STRING" id="537013.CLOSTMETH_03664"/>